<dbReference type="SUPFAM" id="SSF46626">
    <property type="entry name" value="Cytochrome c"/>
    <property type="match status" value="1"/>
</dbReference>
<keyword evidence="3 4" id="KW-0408">Iron</keyword>
<dbReference type="Pfam" id="PF00034">
    <property type="entry name" value="Cytochrom_C"/>
    <property type="match status" value="1"/>
</dbReference>
<proteinExistence type="predicted"/>
<organism evidence="6 7">
    <name type="scientific">Peiella sedimenti</name>
    <dbReference type="NCBI Taxonomy" id="3061083"/>
    <lineage>
        <taxon>Bacteria</taxon>
        <taxon>Pseudomonadati</taxon>
        <taxon>Pseudomonadota</taxon>
        <taxon>Alphaproteobacteria</taxon>
        <taxon>Caulobacterales</taxon>
        <taxon>Caulobacteraceae</taxon>
        <taxon>Peiella</taxon>
    </lineage>
</organism>
<feature type="domain" description="Cytochrome c" evidence="5">
    <location>
        <begin position="28"/>
        <end position="110"/>
    </location>
</feature>
<evidence type="ECO:0000256" key="2">
    <source>
        <dbReference type="ARBA" id="ARBA00022723"/>
    </source>
</evidence>
<keyword evidence="7" id="KW-1185">Reference proteome</keyword>
<evidence type="ECO:0000256" key="3">
    <source>
        <dbReference type="ARBA" id="ARBA00023004"/>
    </source>
</evidence>
<sequence length="111" mass="12054">MLLLMMLLSLMEVQPRPGVAGPPVDMTVSALHGETLVRERCGACHAVGREGPSPLADAPPLREIPNRYPVDNLEEALAEGIIVAHDGPMPAFEMEPEDITDIIAYLRTLKD</sequence>
<evidence type="ECO:0000256" key="4">
    <source>
        <dbReference type="PROSITE-ProRule" id="PRU00433"/>
    </source>
</evidence>
<dbReference type="RefSeq" id="WP_302108999.1">
    <property type="nucleotide sequence ID" value="NZ_JAUKTR010000001.1"/>
</dbReference>
<evidence type="ECO:0000313" key="6">
    <source>
        <dbReference type="EMBL" id="MDO1558592.1"/>
    </source>
</evidence>
<dbReference type="InterPro" id="IPR009056">
    <property type="entry name" value="Cyt_c-like_dom"/>
</dbReference>
<accession>A0ABT8SMT6</accession>
<dbReference type="Gene3D" id="1.10.760.10">
    <property type="entry name" value="Cytochrome c-like domain"/>
    <property type="match status" value="1"/>
</dbReference>
<dbReference type="InterPro" id="IPR036909">
    <property type="entry name" value="Cyt_c-like_dom_sf"/>
</dbReference>
<reference evidence="6" key="1">
    <citation type="submission" date="2023-07" db="EMBL/GenBank/DDBJ databases">
        <title>Brevundimonas soil sp. nov., isolated from the soil of chemical plant.</title>
        <authorList>
            <person name="Wu N."/>
        </authorList>
    </citation>
    <scope>NUCLEOTIDE SEQUENCE</scope>
    <source>
        <strain evidence="6">XZ-24</strain>
    </source>
</reference>
<evidence type="ECO:0000256" key="1">
    <source>
        <dbReference type="ARBA" id="ARBA00022617"/>
    </source>
</evidence>
<evidence type="ECO:0000259" key="5">
    <source>
        <dbReference type="PROSITE" id="PS51007"/>
    </source>
</evidence>
<dbReference type="Proteomes" id="UP001169063">
    <property type="component" value="Unassembled WGS sequence"/>
</dbReference>
<dbReference type="PROSITE" id="PS51007">
    <property type="entry name" value="CYTC"/>
    <property type="match status" value="1"/>
</dbReference>
<comment type="caution">
    <text evidence="6">The sequence shown here is derived from an EMBL/GenBank/DDBJ whole genome shotgun (WGS) entry which is preliminary data.</text>
</comment>
<protein>
    <submittedName>
        <fullName evidence="6">Cytochrome c</fullName>
    </submittedName>
</protein>
<dbReference type="EMBL" id="JAUKTR010000001">
    <property type="protein sequence ID" value="MDO1558592.1"/>
    <property type="molecule type" value="Genomic_DNA"/>
</dbReference>
<keyword evidence="2 4" id="KW-0479">Metal-binding</keyword>
<evidence type="ECO:0000313" key="7">
    <source>
        <dbReference type="Proteomes" id="UP001169063"/>
    </source>
</evidence>
<keyword evidence="1 4" id="KW-0349">Heme</keyword>
<gene>
    <name evidence="6" type="ORF">Q0812_04015</name>
</gene>
<name>A0ABT8SMT6_9CAUL</name>